<proteinExistence type="predicted"/>
<sequence length="47" mass="5561">MDWIIALVIVAGLVVVALWARKHFAPEIERYKKIKRANEIDRKKRSK</sequence>
<protein>
    <submittedName>
        <fullName evidence="1">Uncharacterized protein</fullName>
    </submittedName>
</protein>
<gene>
    <name evidence="1" type="ORF">BKA12_000132</name>
</gene>
<keyword evidence="2" id="KW-1185">Reference proteome</keyword>
<comment type="caution">
    <text evidence="1">The sequence shown here is derived from an EMBL/GenBank/DDBJ whole genome shotgun (WGS) entry which is preliminary data.</text>
</comment>
<name>A0A7W9DAP6_9MICC</name>
<evidence type="ECO:0000313" key="2">
    <source>
        <dbReference type="Proteomes" id="UP000523863"/>
    </source>
</evidence>
<organism evidence="1 2">
    <name type="scientific">Neomicrococcus lactis</name>
    <dbReference type="NCBI Taxonomy" id="732241"/>
    <lineage>
        <taxon>Bacteria</taxon>
        <taxon>Bacillati</taxon>
        <taxon>Actinomycetota</taxon>
        <taxon>Actinomycetes</taxon>
        <taxon>Micrococcales</taxon>
        <taxon>Micrococcaceae</taxon>
        <taxon>Neomicrococcus</taxon>
    </lineage>
</organism>
<dbReference type="AlphaFoldDB" id="A0A7W9DAP6"/>
<dbReference type="Proteomes" id="UP000523863">
    <property type="component" value="Unassembled WGS sequence"/>
</dbReference>
<evidence type="ECO:0000313" key="1">
    <source>
        <dbReference type="EMBL" id="MBB5597052.1"/>
    </source>
</evidence>
<dbReference type="EMBL" id="JACHBL010000001">
    <property type="protein sequence ID" value="MBB5597052.1"/>
    <property type="molecule type" value="Genomic_DNA"/>
</dbReference>
<dbReference type="RefSeq" id="WP_183639882.1">
    <property type="nucleotide sequence ID" value="NZ_CANLFI010000002.1"/>
</dbReference>
<reference evidence="1 2" key="1">
    <citation type="submission" date="2020-08" db="EMBL/GenBank/DDBJ databases">
        <title>Sequencing the genomes of 1000 actinobacteria strains.</title>
        <authorList>
            <person name="Klenk H.-P."/>
        </authorList>
    </citation>
    <scope>NUCLEOTIDE SEQUENCE [LARGE SCALE GENOMIC DNA]</scope>
    <source>
        <strain evidence="1 2">DSM 23694</strain>
    </source>
</reference>
<accession>A0A7W9DAP6</accession>